<dbReference type="AlphaFoldDB" id="W6RZV5"/>
<dbReference type="Gene3D" id="3.30.70.20">
    <property type="match status" value="1"/>
</dbReference>
<dbReference type="InterPro" id="IPR004453">
    <property type="entry name" value="QueG"/>
</dbReference>
<dbReference type="InterPro" id="IPR017896">
    <property type="entry name" value="4Fe4S_Fe-S-bd"/>
</dbReference>
<accession>W6RZV5</accession>
<evidence type="ECO:0000259" key="5">
    <source>
        <dbReference type="PROSITE" id="PS51379"/>
    </source>
</evidence>
<dbReference type="PROSITE" id="PS51379">
    <property type="entry name" value="4FE4S_FER_2"/>
    <property type="match status" value="1"/>
</dbReference>
<dbReference type="RefSeq" id="WP_051483894.1">
    <property type="nucleotide sequence ID" value="NZ_HG917869.1"/>
</dbReference>
<evidence type="ECO:0000313" key="6">
    <source>
        <dbReference type="EMBL" id="CDM70191.1"/>
    </source>
</evidence>
<sequence>MIIKMLKEEALKHNDKIEIVSIERLKDLKTEIEEFKSHNELNGFQNWIVNDLYDFDLPSLDFIAKSIIIVALHHPFYADVKLNYQNKVYNTKCLVRSDFHGSKRYIKDFVNLQGYNLKETKSIPLKRLAVQSGLAVYGKNNITYIDGMGSNLSYIAFYTDIPCFEDHWRPVCHFEFCDKCGNCVKHCPTGAIKKDSFLIDNEKCLSCINESAGDFPHWIPKNIHHTLYDCLRCQEHCPMNKSIINDKIGPITFTEEETSMLLDGKGPDDFPEEFLAKISNLGLFDWRDALPRNINAIIQANSN</sequence>
<dbReference type="eggNOG" id="COG1600">
    <property type="taxonomic scope" value="Bacteria"/>
</dbReference>
<proteinExistence type="predicted"/>
<dbReference type="GO" id="GO:0046872">
    <property type="term" value="F:metal ion binding"/>
    <property type="evidence" value="ECO:0007669"/>
    <property type="project" value="UniProtKB-KW"/>
</dbReference>
<evidence type="ECO:0000256" key="1">
    <source>
        <dbReference type="ARBA" id="ARBA00022485"/>
    </source>
</evidence>
<dbReference type="Proteomes" id="UP000019426">
    <property type="component" value="Chromosome M2/40_rep2"/>
</dbReference>
<dbReference type="PROSITE" id="PS00198">
    <property type="entry name" value="4FE4S_FER_1"/>
    <property type="match status" value="1"/>
</dbReference>
<dbReference type="PANTHER" id="PTHR30002">
    <property type="entry name" value="EPOXYQUEUOSINE REDUCTASE"/>
    <property type="match status" value="1"/>
</dbReference>
<dbReference type="EMBL" id="HG917869">
    <property type="protein sequence ID" value="CDM70191.1"/>
    <property type="molecule type" value="Genomic_DNA"/>
</dbReference>
<keyword evidence="7" id="KW-1185">Reference proteome</keyword>
<dbReference type="SUPFAM" id="SSF54862">
    <property type="entry name" value="4Fe-4S ferredoxins"/>
    <property type="match status" value="1"/>
</dbReference>
<dbReference type="PATRIC" id="fig|1216932.3.peg.3040"/>
<keyword evidence="2" id="KW-0479">Metal-binding</keyword>
<dbReference type="GO" id="GO:0051539">
    <property type="term" value="F:4 iron, 4 sulfur cluster binding"/>
    <property type="evidence" value="ECO:0007669"/>
    <property type="project" value="UniProtKB-KW"/>
</dbReference>
<dbReference type="GO" id="GO:0052693">
    <property type="term" value="F:epoxyqueuosine reductase activity"/>
    <property type="evidence" value="ECO:0007669"/>
    <property type="project" value="TreeGrafter"/>
</dbReference>
<dbReference type="InterPro" id="IPR017900">
    <property type="entry name" value="4Fe4S_Fe_S_CS"/>
</dbReference>
<gene>
    <name evidence="6" type="ORF">CM240_3074</name>
</gene>
<dbReference type="GO" id="GO:0008616">
    <property type="term" value="P:tRNA queuosine(34) biosynthetic process"/>
    <property type="evidence" value="ECO:0007669"/>
    <property type="project" value="InterPro"/>
</dbReference>
<dbReference type="HOGENOM" id="CLU_902301_0_0_9"/>
<dbReference type="STRING" id="1216932.CM240_3074"/>
<keyword evidence="1" id="KW-0004">4Fe-4S</keyword>
<feature type="domain" description="4Fe-4S ferredoxin-type" evidence="5">
    <location>
        <begin position="168"/>
        <end position="197"/>
    </location>
</feature>
<keyword evidence="3" id="KW-0408">Iron</keyword>
<dbReference type="Pfam" id="PF13484">
    <property type="entry name" value="Fer4_16"/>
    <property type="match status" value="1"/>
</dbReference>
<evidence type="ECO:0000256" key="3">
    <source>
        <dbReference type="ARBA" id="ARBA00023004"/>
    </source>
</evidence>
<reference evidence="6 7" key="1">
    <citation type="submission" date="2013-11" db="EMBL/GenBank/DDBJ databases">
        <title>Complete genome sequence of Clostridum sp. M2/40.</title>
        <authorList>
            <person name="Wibberg D."/>
            <person name="Puehler A."/>
            <person name="Schlueter A."/>
        </authorList>
    </citation>
    <scope>NUCLEOTIDE SEQUENCE [LARGE SCALE GENOMIC DNA]</scope>
    <source>
        <strain evidence="7">M2/40</strain>
    </source>
</reference>
<evidence type="ECO:0000256" key="2">
    <source>
        <dbReference type="ARBA" id="ARBA00022723"/>
    </source>
</evidence>
<name>W6RZV5_9CLOT</name>
<keyword evidence="4" id="KW-0411">Iron-sulfur</keyword>
<dbReference type="KEGG" id="clt:CM240_3074"/>
<organism evidence="6 7">
    <name type="scientific">Clostridium bornimense</name>
    <dbReference type="NCBI Taxonomy" id="1216932"/>
    <lineage>
        <taxon>Bacteria</taxon>
        <taxon>Bacillati</taxon>
        <taxon>Bacillota</taxon>
        <taxon>Clostridia</taxon>
        <taxon>Eubacteriales</taxon>
        <taxon>Clostridiaceae</taxon>
        <taxon>Clostridium</taxon>
    </lineage>
</organism>
<evidence type="ECO:0000256" key="4">
    <source>
        <dbReference type="ARBA" id="ARBA00023014"/>
    </source>
</evidence>
<dbReference type="PANTHER" id="PTHR30002:SF4">
    <property type="entry name" value="EPOXYQUEUOSINE REDUCTASE"/>
    <property type="match status" value="1"/>
</dbReference>
<evidence type="ECO:0000313" key="7">
    <source>
        <dbReference type="Proteomes" id="UP000019426"/>
    </source>
</evidence>
<protein>
    <recommendedName>
        <fullName evidence="5">4Fe-4S ferredoxin-type domain-containing protein</fullName>
    </recommendedName>
</protein>